<name>A0A1F6NVY9_9BACT</name>
<dbReference type="CDD" id="cd07187">
    <property type="entry name" value="YvcK_like"/>
    <property type="match status" value="1"/>
</dbReference>
<sequence>MEKKIKVVVVGGGNGSAITLQALKKYANNLDISAVIGTADSNGSSGRLRREFNVIPTGDILRAILSLSPIDYVVLRKIFYEVRFSAGGALKKHNLGNLFLTLGGQYSKNILNAIMALSESVGALGRVIPATLKPVDLAVQLDNGRVVKGEGNIDIPNYDRRFKIARALPSSGIANQDATRALLDADYIIFGPGSLYTSVIAPLMVKGIFNAVKQSRARLVFLLTNYNLIHGETGPSDLSDIIAHLEQHLPRPLDKIIFNSHIPGKVEAKSVKANGWYLIKCDDKNLSVYRGRLKFYDFGKKIWPGYDTERLGKYLRKIII</sequence>
<dbReference type="STRING" id="1798704.A3J93_02280"/>
<evidence type="ECO:0008006" key="4">
    <source>
        <dbReference type="Google" id="ProtNLM"/>
    </source>
</evidence>
<dbReference type="GO" id="GO:0043743">
    <property type="term" value="F:LPPG:FO 2-phospho-L-lactate transferase activity"/>
    <property type="evidence" value="ECO:0007669"/>
    <property type="project" value="InterPro"/>
</dbReference>
<dbReference type="AlphaFoldDB" id="A0A1F6NVY9"/>
<evidence type="ECO:0000313" key="2">
    <source>
        <dbReference type="EMBL" id="OGH87980.1"/>
    </source>
</evidence>
<dbReference type="InterPro" id="IPR002882">
    <property type="entry name" value="CofD"/>
</dbReference>
<dbReference type="NCBIfam" id="TIGR01826">
    <property type="entry name" value="CofD_related"/>
    <property type="match status" value="1"/>
</dbReference>
<keyword evidence="1" id="KW-0963">Cytoplasm</keyword>
<evidence type="ECO:0000256" key="1">
    <source>
        <dbReference type="ARBA" id="ARBA00022490"/>
    </source>
</evidence>
<comment type="caution">
    <text evidence="2">The sequence shown here is derived from an EMBL/GenBank/DDBJ whole genome shotgun (WGS) entry which is preliminary data.</text>
</comment>
<accession>A0A1F6NVY9</accession>
<dbReference type="InterPro" id="IPR038136">
    <property type="entry name" value="CofD-like_dom_sf"/>
</dbReference>
<dbReference type="Pfam" id="PF01933">
    <property type="entry name" value="CofD"/>
    <property type="match status" value="1"/>
</dbReference>
<dbReference type="PANTHER" id="PTHR30135:SF3">
    <property type="entry name" value="GLUCONEOGENESIS FACTOR-RELATED"/>
    <property type="match status" value="1"/>
</dbReference>
<dbReference type="Gene3D" id="3.40.50.10680">
    <property type="entry name" value="CofD-like domains"/>
    <property type="match status" value="1"/>
</dbReference>
<organism evidence="2 3">
    <name type="scientific">Candidatus Magasanikbacteria bacterium RIFOXYC2_FULL_42_28</name>
    <dbReference type="NCBI Taxonomy" id="1798704"/>
    <lineage>
        <taxon>Bacteria</taxon>
        <taxon>Candidatus Magasanikiibacteriota</taxon>
    </lineage>
</organism>
<dbReference type="SUPFAM" id="SSF142338">
    <property type="entry name" value="CofD-like"/>
    <property type="match status" value="1"/>
</dbReference>
<dbReference type="EMBL" id="MFQZ01000008">
    <property type="protein sequence ID" value="OGH87980.1"/>
    <property type="molecule type" value="Genomic_DNA"/>
</dbReference>
<proteinExistence type="predicted"/>
<reference evidence="2 3" key="1">
    <citation type="journal article" date="2016" name="Nat. Commun.">
        <title>Thousands of microbial genomes shed light on interconnected biogeochemical processes in an aquifer system.</title>
        <authorList>
            <person name="Anantharaman K."/>
            <person name="Brown C.T."/>
            <person name="Hug L.A."/>
            <person name="Sharon I."/>
            <person name="Castelle C.J."/>
            <person name="Probst A.J."/>
            <person name="Thomas B.C."/>
            <person name="Singh A."/>
            <person name="Wilkins M.J."/>
            <person name="Karaoz U."/>
            <person name="Brodie E.L."/>
            <person name="Williams K.H."/>
            <person name="Hubbard S.S."/>
            <person name="Banfield J.F."/>
        </authorList>
    </citation>
    <scope>NUCLEOTIDE SEQUENCE [LARGE SCALE GENOMIC DNA]</scope>
</reference>
<protein>
    <recommendedName>
        <fullName evidence="4">Gluconeogenesis factor</fullName>
    </recommendedName>
</protein>
<dbReference type="InterPro" id="IPR010119">
    <property type="entry name" value="Gluconeogen_factor"/>
</dbReference>
<dbReference type="Proteomes" id="UP000177907">
    <property type="component" value="Unassembled WGS sequence"/>
</dbReference>
<evidence type="ECO:0000313" key="3">
    <source>
        <dbReference type="Proteomes" id="UP000177907"/>
    </source>
</evidence>
<gene>
    <name evidence="2" type="ORF">A3J93_02280</name>
</gene>
<dbReference type="PANTHER" id="PTHR30135">
    <property type="entry name" value="UNCHARACTERIZED PROTEIN YVCK-RELATED"/>
    <property type="match status" value="1"/>
</dbReference>